<evidence type="ECO:0000313" key="3">
    <source>
        <dbReference type="Proteomes" id="UP001461498"/>
    </source>
</evidence>
<protein>
    <submittedName>
        <fullName evidence="2">Uncharacterized protein</fullName>
    </submittedName>
</protein>
<comment type="caution">
    <text evidence="2">The sequence shown here is derived from an EMBL/GenBank/DDBJ whole genome shotgun (WGS) entry which is preliminary data.</text>
</comment>
<evidence type="ECO:0000313" key="2">
    <source>
        <dbReference type="EMBL" id="KAK9505427.1"/>
    </source>
</evidence>
<dbReference type="AlphaFoldDB" id="A0AAW1D4J1"/>
<accession>A0AAW1D4J1</accession>
<dbReference type="Proteomes" id="UP001461498">
    <property type="component" value="Unassembled WGS sequence"/>
</dbReference>
<name>A0AAW1D4J1_9HEMI</name>
<organism evidence="2 3">
    <name type="scientific">Rhynocoris fuscipes</name>
    <dbReference type="NCBI Taxonomy" id="488301"/>
    <lineage>
        <taxon>Eukaryota</taxon>
        <taxon>Metazoa</taxon>
        <taxon>Ecdysozoa</taxon>
        <taxon>Arthropoda</taxon>
        <taxon>Hexapoda</taxon>
        <taxon>Insecta</taxon>
        <taxon>Pterygota</taxon>
        <taxon>Neoptera</taxon>
        <taxon>Paraneoptera</taxon>
        <taxon>Hemiptera</taxon>
        <taxon>Heteroptera</taxon>
        <taxon>Panheteroptera</taxon>
        <taxon>Cimicomorpha</taxon>
        <taxon>Reduviidae</taxon>
        <taxon>Harpactorinae</taxon>
        <taxon>Harpactorini</taxon>
        <taxon>Rhynocoris</taxon>
    </lineage>
</organism>
<reference evidence="2 3" key="1">
    <citation type="submission" date="2022-12" db="EMBL/GenBank/DDBJ databases">
        <title>Chromosome-level genome assembly of true bugs.</title>
        <authorList>
            <person name="Ma L."/>
            <person name="Li H."/>
        </authorList>
    </citation>
    <scope>NUCLEOTIDE SEQUENCE [LARGE SCALE GENOMIC DNA]</scope>
    <source>
        <strain evidence="2">Lab_2022b</strain>
    </source>
</reference>
<gene>
    <name evidence="2" type="ORF">O3M35_009490</name>
</gene>
<dbReference type="EMBL" id="JAPXFL010000006">
    <property type="protein sequence ID" value="KAK9505427.1"/>
    <property type="molecule type" value="Genomic_DNA"/>
</dbReference>
<proteinExistence type="predicted"/>
<feature type="compositionally biased region" description="Basic and acidic residues" evidence="1">
    <location>
        <begin position="77"/>
        <end position="86"/>
    </location>
</feature>
<evidence type="ECO:0000256" key="1">
    <source>
        <dbReference type="SAM" id="MobiDB-lite"/>
    </source>
</evidence>
<feature type="region of interest" description="Disordered" evidence="1">
    <location>
        <begin position="65"/>
        <end position="86"/>
    </location>
</feature>
<keyword evidence="3" id="KW-1185">Reference proteome</keyword>
<sequence length="86" mass="9889">MGSKQSGGDWRQKVNTDYRLLPAEADPCRAKRFKRTLVKIRDPIPNEEIVAQELFSTFTENVHETVDQNEQMSGIQKTEHNKKESG</sequence>